<dbReference type="Pfam" id="PF00950">
    <property type="entry name" value="ABC-3"/>
    <property type="match status" value="1"/>
</dbReference>
<evidence type="ECO:0000256" key="4">
    <source>
        <dbReference type="ARBA" id="ARBA00022989"/>
    </source>
</evidence>
<dbReference type="AlphaFoldDB" id="A0A2V2N0M6"/>
<dbReference type="GO" id="GO:0043190">
    <property type="term" value="C:ATP-binding cassette (ABC) transporter complex"/>
    <property type="evidence" value="ECO:0007669"/>
    <property type="project" value="InterPro"/>
</dbReference>
<comment type="caution">
    <text evidence="7">The sequence shown here is derived from an EMBL/GenBank/DDBJ whole genome shotgun (WGS) entry which is preliminary data.</text>
</comment>
<accession>A0A2V2N0M6</accession>
<feature type="transmembrane region" description="Helical" evidence="6">
    <location>
        <begin position="14"/>
        <end position="35"/>
    </location>
</feature>
<dbReference type="PANTHER" id="PTHR30477">
    <property type="entry name" value="ABC-TRANSPORTER METAL-BINDING PROTEIN"/>
    <property type="match status" value="1"/>
</dbReference>
<comment type="similarity">
    <text evidence="2">Belongs to the ABC-3 integral membrane protein family.</text>
</comment>
<dbReference type="Proteomes" id="UP000245657">
    <property type="component" value="Unassembled WGS sequence"/>
</dbReference>
<organism evidence="7 8">
    <name type="scientific">Methanospirillum lacunae</name>
    <dbReference type="NCBI Taxonomy" id="668570"/>
    <lineage>
        <taxon>Archaea</taxon>
        <taxon>Methanobacteriati</taxon>
        <taxon>Methanobacteriota</taxon>
        <taxon>Stenosarchaea group</taxon>
        <taxon>Methanomicrobia</taxon>
        <taxon>Methanomicrobiales</taxon>
        <taxon>Methanospirillaceae</taxon>
        <taxon>Methanospirillum</taxon>
    </lineage>
</organism>
<dbReference type="Gene3D" id="1.10.3470.10">
    <property type="entry name" value="ABC transporter involved in vitamin B12 uptake, BtuC"/>
    <property type="match status" value="1"/>
</dbReference>
<evidence type="ECO:0000256" key="3">
    <source>
        <dbReference type="ARBA" id="ARBA00022692"/>
    </source>
</evidence>
<protein>
    <submittedName>
        <fullName evidence="7">Metal ABC transporter permease</fullName>
    </submittedName>
</protein>
<keyword evidence="4 6" id="KW-1133">Transmembrane helix</keyword>
<dbReference type="EMBL" id="QGMY01000019">
    <property type="protein sequence ID" value="PWR69727.1"/>
    <property type="molecule type" value="Genomic_DNA"/>
</dbReference>
<dbReference type="PANTHER" id="PTHR30477:SF0">
    <property type="entry name" value="METAL TRANSPORT SYSTEM MEMBRANE PROTEIN TM_0125-RELATED"/>
    <property type="match status" value="1"/>
</dbReference>
<comment type="subcellular location">
    <subcellularLocation>
        <location evidence="1">Membrane</location>
        <topology evidence="1">Multi-pass membrane protein</topology>
    </subcellularLocation>
</comment>
<evidence type="ECO:0000256" key="5">
    <source>
        <dbReference type="ARBA" id="ARBA00023136"/>
    </source>
</evidence>
<feature type="transmembrane region" description="Helical" evidence="6">
    <location>
        <begin position="222"/>
        <end position="241"/>
    </location>
</feature>
<keyword evidence="3 6" id="KW-0812">Transmembrane</keyword>
<proteinExistence type="inferred from homology"/>
<feature type="transmembrane region" description="Helical" evidence="6">
    <location>
        <begin position="135"/>
        <end position="156"/>
    </location>
</feature>
<dbReference type="GO" id="GO:0055085">
    <property type="term" value="P:transmembrane transport"/>
    <property type="evidence" value="ECO:0007669"/>
    <property type="project" value="InterPro"/>
</dbReference>
<dbReference type="GeneID" id="97547177"/>
<evidence type="ECO:0000256" key="1">
    <source>
        <dbReference type="ARBA" id="ARBA00004141"/>
    </source>
</evidence>
<evidence type="ECO:0000256" key="2">
    <source>
        <dbReference type="ARBA" id="ARBA00008034"/>
    </source>
</evidence>
<gene>
    <name evidence="7" type="ORF">DK846_17050</name>
</gene>
<keyword evidence="8" id="KW-1185">Reference proteome</keyword>
<feature type="transmembrane region" description="Helical" evidence="6">
    <location>
        <begin position="92"/>
        <end position="114"/>
    </location>
</feature>
<name>A0A2V2N0M6_9EURY</name>
<dbReference type="RefSeq" id="WP_109970208.1">
    <property type="nucleotide sequence ID" value="NZ_CP176093.1"/>
</dbReference>
<evidence type="ECO:0000313" key="8">
    <source>
        <dbReference type="Proteomes" id="UP000245657"/>
    </source>
</evidence>
<reference evidence="7 8" key="1">
    <citation type="submission" date="2018-05" db="EMBL/GenBank/DDBJ databases">
        <title>Draft genome of Methanospirillum lacunae Ki8-1.</title>
        <authorList>
            <person name="Dueholm M.S."/>
            <person name="Nielsen P.H."/>
            <person name="Bakmann L.F."/>
            <person name="Otzen D.E."/>
        </authorList>
    </citation>
    <scope>NUCLEOTIDE SEQUENCE [LARGE SCALE GENOMIC DNA]</scope>
    <source>
        <strain evidence="7 8">Ki8-1</strain>
    </source>
</reference>
<dbReference type="OrthoDB" id="107474at2157"/>
<evidence type="ECO:0000256" key="6">
    <source>
        <dbReference type="SAM" id="Phobius"/>
    </source>
</evidence>
<dbReference type="SUPFAM" id="SSF81345">
    <property type="entry name" value="ABC transporter involved in vitamin B12 uptake, BtuC"/>
    <property type="match status" value="1"/>
</dbReference>
<dbReference type="InterPro" id="IPR001626">
    <property type="entry name" value="ABC_TroCD"/>
</dbReference>
<dbReference type="InterPro" id="IPR037294">
    <property type="entry name" value="ABC_BtuC-like"/>
</dbReference>
<feature type="transmembrane region" description="Helical" evidence="6">
    <location>
        <begin position="247"/>
        <end position="265"/>
    </location>
</feature>
<feature type="transmembrane region" description="Helical" evidence="6">
    <location>
        <begin position="47"/>
        <end position="72"/>
    </location>
</feature>
<evidence type="ECO:0000313" key="7">
    <source>
        <dbReference type="EMBL" id="PWR69727.1"/>
    </source>
</evidence>
<feature type="transmembrane region" description="Helical" evidence="6">
    <location>
        <begin position="176"/>
        <end position="201"/>
    </location>
</feature>
<keyword evidence="5 6" id="KW-0472">Membrane</keyword>
<sequence>MLEFLFPNNVLCHAIEAMFFASVGCAILSVLITQMNISSIGFTMSHAAFAGGAAGVFFGLPMMLSAIVMSILTATVMGPLSYRTRMHTDTTLGVLFGTMMALAIFFISMMQSSGRGFDASALLYGNVISLYREEIYGLCVITLGIVLIISIFNKEIAAITFHRKMAEISGIHVQPVYYLCLFLIAIMVALCLPIVGGLLLYVWLVTPAAIAYQYCGTIRQMFLAAPIVAAIISVIGAYTGVMYSLPVGPLTAVFFSIIFVAAVALSPKRKVNSQTY</sequence>